<evidence type="ECO:0000313" key="4">
    <source>
        <dbReference type="EMBL" id="KAE8732596.1"/>
    </source>
</evidence>
<name>A0A6A3CU46_HIBSY</name>
<protein>
    <submittedName>
        <fullName evidence="4">1-acyl-sn-glycerol-3-phosphate acyltransferase 1</fullName>
    </submittedName>
</protein>
<comment type="caution">
    <text evidence="4">The sequence shown here is derived from an EMBL/GenBank/DDBJ whole genome shotgun (WGS) entry which is preliminary data.</text>
</comment>
<organism evidence="4 5">
    <name type="scientific">Hibiscus syriacus</name>
    <name type="common">Rose of Sharon</name>
    <dbReference type="NCBI Taxonomy" id="106335"/>
    <lineage>
        <taxon>Eukaryota</taxon>
        <taxon>Viridiplantae</taxon>
        <taxon>Streptophyta</taxon>
        <taxon>Embryophyta</taxon>
        <taxon>Tracheophyta</taxon>
        <taxon>Spermatophyta</taxon>
        <taxon>Magnoliopsida</taxon>
        <taxon>eudicotyledons</taxon>
        <taxon>Gunneridae</taxon>
        <taxon>Pentapetalae</taxon>
        <taxon>rosids</taxon>
        <taxon>malvids</taxon>
        <taxon>Malvales</taxon>
        <taxon>Malvaceae</taxon>
        <taxon>Malvoideae</taxon>
        <taxon>Hibiscus</taxon>
    </lineage>
</organism>
<evidence type="ECO:0000256" key="2">
    <source>
        <dbReference type="ARBA" id="ARBA00023315"/>
    </source>
</evidence>
<dbReference type="CDD" id="cd07989">
    <property type="entry name" value="LPLAT_AGPAT-like"/>
    <property type="match status" value="1"/>
</dbReference>
<dbReference type="SUPFAM" id="SSF69593">
    <property type="entry name" value="Glycerol-3-phosphate (1)-acyltransferase"/>
    <property type="match status" value="1"/>
</dbReference>
<dbReference type="Proteomes" id="UP000436088">
    <property type="component" value="Unassembled WGS sequence"/>
</dbReference>
<dbReference type="AlphaFoldDB" id="A0A6A3CU46"/>
<dbReference type="PANTHER" id="PTHR10434">
    <property type="entry name" value="1-ACYL-SN-GLYCEROL-3-PHOSPHATE ACYLTRANSFERASE"/>
    <property type="match status" value="1"/>
</dbReference>
<dbReference type="GO" id="GO:0006654">
    <property type="term" value="P:phosphatidic acid biosynthetic process"/>
    <property type="evidence" value="ECO:0007669"/>
    <property type="project" value="TreeGrafter"/>
</dbReference>
<reference evidence="4" key="1">
    <citation type="submission" date="2019-09" db="EMBL/GenBank/DDBJ databases">
        <title>Draft genome information of white flower Hibiscus syriacus.</title>
        <authorList>
            <person name="Kim Y.-M."/>
        </authorList>
    </citation>
    <scope>NUCLEOTIDE SEQUENCE [LARGE SCALE GENOMIC DNA]</scope>
    <source>
        <strain evidence="4">YM2019G1</strain>
    </source>
</reference>
<dbReference type="GO" id="GO:0003841">
    <property type="term" value="F:1-acylglycerol-3-phosphate O-acyltransferase activity"/>
    <property type="evidence" value="ECO:0007669"/>
    <property type="project" value="TreeGrafter"/>
</dbReference>
<dbReference type="PANTHER" id="PTHR10434:SF60">
    <property type="entry name" value="1-ACYL-SN-GLYCEROL-3-PHOSPHATE ACYLTRANSFERASE LPAT1, CHLOROPLASTIC"/>
    <property type="match status" value="1"/>
</dbReference>
<keyword evidence="2 4" id="KW-0012">Acyltransferase</keyword>
<proteinExistence type="predicted"/>
<keyword evidence="1" id="KW-0808">Transferase</keyword>
<feature type="domain" description="Phospholipid/glycerol acyltransferase" evidence="3">
    <location>
        <begin position="32"/>
        <end position="143"/>
    </location>
</feature>
<sequence length="183" mass="20161">MLLGNDINEEPVQSNIALPTFSSSECLHMSPAVYVSNHQSFLDIYTLLSLGRSYKFISNRGIFPIIGWAMSMMGIIPLKRMDSRSQLECLKRCMDLVRNGASVFFFPEGTRSKDRKLGDFKKGAFSVAAKTWVSVIPITLIGTGRIMPAGMEGVVNSGSVKVIIHKPIEESDPEILCTESDPS</sequence>
<evidence type="ECO:0000259" key="3">
    <source>
        <dbReference type="SMART" id="SM00563"/>
    </source>
</evidence>
<gene>
    <name evidence="4" type="ORF">F3Y22_tig00001825pilonHSYRG00157</name>
</gene>
<accession>A0A6A3CU46</accession>
<dbReference type="Pfam" id="PF01553">
    <property type="entry name" value="Acyltransferase"/>
    <property type="match status" value="1"/>
</dbReference>
<evidence type="ECO:0000256" key="1">
    <source>
        <dbReference type="ARBA" id="ARBA00022679"/>
    </source>
</evidence>
<dbReference type="InterPro" id="IPR002123">
    <property type="entry name" value="Plipid/glycerol_acylTrfase"/>
</dbReference>
<keyword evidence="5" id="KW-1185">Reference proteome</keyword>
<evidence type="ECO:0000313" key="5">
    <source>
        <dbReference type="Proteomes" id="UP000436088"/>
    </source>
</evidence>
<dbReference type="EMBL" id="VEPZ02000142">
    <property type="protein sequence ID" value="KAE8732596.1"/>
    <property type="molecule type" value="Genomic_DNA"/>
</dbReference>
<dbReference type="SMART" id="SM00563">
    <property type="entry name" value="PlsC"/>
    <property type="match status" value="1"/>
</dbReference>